<proteinExistence type="predicted"/>
<evidence type="ECO:0000256" key="2">
    <source>
        <dbReference type="SAM" id="Phobius"/>
    </source>
</evidence>
<keyword evidence="2" id="KW-1133">Transmembrane helix</keyword>
<organism evidence="4 5">
    <name type="scientific">Adineta ricciae</name>
    <name type="common">Rotifer</name>
    <dbReference type="NCBI Taxonomy" id="249248"/>
    <lineage>
        <taxon>Eukaryota</taxon>
        <taxon>Metazoa</taxon>
        <taxon>Spiralia</taxon>
        <taxon>Gnathifera</taxon>
        <taxon>Rotifera</taxon>
        <taxon>Eurotatoria</taxon>
        <taxon>Bdelloidea</taxon>
        <taxon>Adinetida</taxon>
        <taxon>Adinetidae</taxon>
        <taxon>Adineta</taxon>
    </lineage>
</organism>
<reference evidence="4" key="1">
    <citation type="submission" date="2021-02" db="EMBL/GenBank/DDBJ databases">
        <authorList>
            <person name="Nowell W R."/>
        </authorList>
    </citation>
    <scope>NUCLEOTIDE SEQUENCE</scope>
</reference>
<feature type="chain" id="PRO_5032446459" description="Ig-like domain-containing protein" evidence="3">
    <location>
        <begin position="17"/>
        <end position="371"/>
    </location>
</feature>
<evidence type="ECO:0000313" key="4">
    <source>
        <dbReference type="EMBL" id="CAF0958151.1"/>
    </source>
</evidence>
<comment type="caution">
    <text evidence="4">The sequence shown here is derived from an EMBL/GenBank/DDBJ whole genome shotgun (WGS) entry which is preliminary data.</text>
</comment>
<keyword evidence="3" id="KW-0732">Signal</keyword>
<gene>
    <name evidence="4" type="ORF">XAT740_LOCUS11033</name>
</gene>
<feature type="region of interest" description="Disordered" evidence="1">
    <location>
        <begin position="330"/>
        <end position="357"/>
    </location>
</feature>
<feature type="compositionally biased region" description="Polar residues" evidence="1">
    <location>
        <begin position="330"/>
        <end position="345"/>
    </location>
</feature>
<protein>
    <recommendedName>
        <fullName evidence="6">Ig-like domain-containing protein</fullName>
    </recommendedName>
</protein>
<feature type="signal peptide" evidence="3">
    <location>
        <begin position="1"/>
        <end position="16"/>
    </location>
</feature>
<feature type="transmembrane region" description="Helical" evidence="2">
    <location>
        <begin position="296"/>
        <end position="320"/>
    </location>
</feature>
<keyword evidence="5" id="KW-1185">Reference proteome</keyword>
<evidence type="ECO:0000313" key="5">
    <source>
        <dbReference type="Proteomes" id="UP000663828"/>
    </source>
</evidence>
<dbReference type="AlphaFoldDB" id="A0A814DRJ5"/>
<keyword evidence="2" id="KW-0812">Transmembrane</keyword>
<sequence length="371" mass="41390">MLHLLLVFVIITGASCAKIEQIVASAGEAFSFDCQLDESVFFAKQLDNWSEIQENDNKYTSLNLNFNYLTKENVLRVTSNSADSKNLGYYGCRKATWATPNMNRIYKLVIAGNSRLPFSIRSRYAYLFSDVQLFYWSYTCHAPVGSCVRTDDSNDDTSSTFEVADQTTVNLYCCASVNGFKDINVKMNRVGETRGDIHIKRKQELDGSWVVCANQHTLIKRTSSRNPQTLTCELVTDNEPYSTLSSSIVVKNALPTDPDIDSDDRYQPPMKGADDGYFSGTASDRRRGKVTTGKRIAIILGSVLGGLILVGLLAILALFLCSKRRASQKNDFSSIPTNEKNSLPAKQNLKDDSDYLQPTPLYENSSVFLRV</sequence>
<dbReference type="EMBL" id="CAJNOR010000598">
    <property type="protein sequence ID" value="CAF0958151.1"/>
    <property type="molecule type" value="Genomic_DNA"/>
</dbReference>
<name>A0A814DRJ5_ADIRI</name>
<keyword evidence="2" id="KW-0472">Membrane</keyword>
<accession>A0A814DRJ5</accession>
<dbReference type="Proteomes" id="UP000663828">
    <property type="component" value="Unassembled WGS sequence"/>
</dbReference>
<evidence type="ECO:0008006" key="6">
    <source>
        <dbReference type="Google" id="ProtNLM"/>
    </source>
</evidence>
<evidence type="ECO:0000256" key="3">
    <source>
        <dbReference type="SAM" id="SignalP"/>
    </source>
</evidence>
<evidence type="ECO:0000256" key="1">
    <source>
        <dbReference type="SAM" id="MobiDB-lite"/>
    </source>
</evidence>
<feature type="region of interest" description="Disordered" evidence="1">
    <location>
        <begin position="255"/>
        <end position="286"/>
    </location>
</feature>